<dbReference type="EMBL" id="CP017963">
    <property type="protein sequence ID" value="APC50398.1"/>
    <property type="molecule type" value="Genomic_DNA"/>
</dbReference>
<geneLocation type="plasmid" evidence="1 2">
    <name>unnamed1</name>
</geneLocation>
<dbReference type="Pfam" id="PF17632">
    <property type="entry name" value="DUF5513"/>
    <property type="match status" value="1"/>
</dbReference>
<dbReference type="AlphaFoldDB" id="A0AAC9J359"/>
<proteinExistence type="predicted"/>
<name>A0AAC9J359_VIRHA</name>
<organism evidence="1 2">
    <name type="scientific">Virgibacillus halodenitrificans</name>
    <name type="common">Bacillus halodenitrificans</name>
    <dbReference type="NCBI Taxonomy" id="1482"/>
    <lineage>
        <taxon>Bacteria</taxon>
        <taxon>Bacillati</taxon>
        <taxon>Bacillota</taxon>
        <taxon>Bacilli</taxon>
        <taxon>Bacillales</taxon>
        <taxon>Bacillaceae</taxon>
        <taxon>Virgibacillus</taxon>
    </lineage>
</organism>
<evidence type="ECO:0000313" key="2">
    <source>
        <dbReference type="Proteomes" id="UP000182945"/>
    </source>
</evidence>
<accession>A0AAC9J359</accession>
<reference evidence="1 2" key="1">
    <citation type="submission" date="2016-11" db="EMBL/GenBank/DDBJ databases">
        <title>Complete genome sequencing of Virgibacillus halodenitrificans PDB-F2.</title>
        <authorList>
            <person name="Sun Z."/>
            <person name="Zhou Y."/>
            <person name="Li H."/>
        </authorList>
    </citation>
    <scope>NUCLEOTIDE SEQUENCE [LARGE SCALE GENOMIC DNA]</scope>
    <source>
        <strain evidence="1 2">PDB-F2</strain>
        <plasmid evidence="1 2">unnamed1</plasmid>
    </source>
</reference>
<sequence>MDCLIPRFDYGKKDCYLVFYHQVKPRQTKEIKAEWFDFNYGEKVLWLLIRECKRDLKGQPQYRNIKLENIDSSVKMVFKENVKRVKLNGK</sequence>
<dbReference type="KEGG" id="vhl:BME96_18890"/>
<dbReference type="InterPro" id="IPR020265">
    <property type="entry name" value="DUF5513"/>
</dbReference>
<dbReference type="Proteomes" id="UP000182945">
    <property type="component" value="Plasmid unnamed1"/>
</dbReference>
<keyword evidence="1" id="KW-0614">Plasmid</keyword>
<evidence type="ECO:0000313" key="1">
    <source>
        <dbReference type="EMBL" id="APC50398.1"/>
    </source>
</evidence>
<gene>
    <name evidence="1" type="ORF">BME96_18890</name>
</gene>
<protein>
    <submittedName>
        <fullName evidence="1">Uncharacterized protein</fullName>
    </submittedName>
</protein>